<dbReference type="EMBL" id="KB742693">
    <property type="protein sequence ID" value="EOB05393.1"/>
    <property type="molecule type" value="Genomic_DNA"/>
</dbReference>
<accession>R0LY79</accession>
<proteinExistence type="predicted"/>
<evidence type="ECO:0000313" key="1">
    <source>
        <dbReference type="EMBL" id="EOB05393.1"/>
    </source>
</evidence>
<name>R0LY79_ANAPL</name>
<evidence type="ECO:0000313" key="2">
    <source>
        <dbReference type="Proteomes" id="UP000296049"/>
    </source>
</evidence>
<reference evidence="2" key="1">
    <citation type="journal article" date="2013" name="Nat. Genet.">
        <title>The duck genome and transcriptome provide insight into an avian influenza virus reservoir species.</title>
        <authorList>
            <person name="Huang Y."/>
            <person name="Li Y."/>
            <person name="Burt D.W."/>
            <person name="Chen H."/>
            <person name="Zhang Y."/>
            <person name="Qian W."/>
            <person name="Kim H."/>
            <person name="Gan S."/>
            <person name="Zhao Y."/>
            <person name="Li J."/>
            <person name="Yi K."/>
            <person name="Feng H."/>
            <person name="Zhu P."/>
            <person name="Li B."/>
            <person name="Liu Q."/>
            <person name="Fairley S."/>
            <person name="Magor K.E."/>
            <person name="Du Z."/>
            <person name="Hu X."/>
            <person name="Goodman L."/>
            <person name="Tafer H."/>
            <person name="Vignal A."/>
            <person name="Lee T."/>
            <person name="Kim K.W."/>
            <person name="Sheng Z."/>
            <person name="An Y."/>
            <person name="Searle S."/>
            <person name="Herrero J."/>
            <person name="Groenen M.A."/>
            <person name="Crooijmans R.P."/>
            <person name="Faraut T."/>
            <person name="Cai Q."/>
            <person name="Webster R.G."/>
            <person name="Aldridge J.R."/>
            <person name="Warren W.C."/>
            <person name="Bartschat S."/>
            <person name="Kehr S."/>
            <person name="Marz M."/>
            <person name="Stadler P.F."/>
            <person name="Smith J."/>
            <person name="Kraus R.H."/>
            <person name="Zhao Y."/>
            <person name="Ren L."/>
            <person name="Fei J."/>
            <person name="Morisson M."/>
            <person name="Kaiser P."/>
            <person name="Griffin D.K."/>
            <person name="Rao M."/>
            <person name="Pitel F."/>
            <person name="Wang J."/>
            <person name="Li N."/>
        </authorList>
    </citation>
    <scope>NUCLEOTIDE SEQUENCE [LARGE SCALE GENOMIC DNA]</scope>
</reference>
<sequence>MGNLRFGVRSQQEQDSPHVVERCSWNPYLSRQKGEEFSESTNPTMDIPAMIRMRYIMFEKEKGNLKAQICKEKKSQKLADAVKIEDMQIYKPVIRCHLLVHEEKEKIDSPI</sequence>
<protein>
    <submittedName>
        <fullName evidence="1">Uncharacterized protein</fullName>
    </submittedName>
</protein>
<keyword evidence="2" id="KW-1185">Reference proteome</keyword>
<gene>
    <name evidence="1" type="ORF">Anapl_09907</name>
</gene>
<dbReference type="Proteomes" id="UP000296049">
    <property type="component" value="Unassembled WGS sequence"/>
</dbReference>
<dbReference type="AlphaFoldDB" id="R0LY79"/>
<organism evidence="1 2">
    <name type="scientific">Anas platyrhynchos</name>
    <name type="common">Mallard</name>
    <name type="synonym">Anas boschas</name>
    <dbReference type="NCBI Taxonomy" id="8839"/>
    <lineage>
        <taxon>Eukaryota</taxon>
        <taxon>Metazoa</taxon>
        <taxon>Chordata</taxon>
        <taxon>Craniata</taxon>
        <taxon>Vertebrata</taxon>
        <taxon>Euteleostomi</taxon>
        <taxon>Archelosauria</taxon>
        <taxon>Archosauria</taxon>
        <taxon>Dinosauria</taxon>
        <taxon>Saurischia</taxon>
        <taxon>Theropoda</taxon>
        <taxon>Coelurosauria</taxon>
        <taxon>Aves</taxon>
        <taxon>Neognathae</taxon>
        <taxon>Galloanserae</taxon>
        <taxon>Anseriformes</taxon>
        <taxon>Anatidae</taxon>
        <taxon>Anatinae</taxon>
        <taxon>Anas</taxon>
    </lineage>
</organism>